<proteinExistence type="predicted"/>
<sequence>MRSDCCQERSLPAMPCASTTTSVNPASSTLNACSSVCTTSGLTLQHPQAHDLRDILAGQLPPQTNPYYAPQFPPLHYQQPPQRFDFSHSIEHFQQTTPFGQTASAFHPQQQHPAHQQASSANTNHRLIRQRNNYSVSTPQ</sequence>
<gene>
    <name evidence="2" type="ORF">PACLA_8A034303</name>
</gene>
<evidence type="ECO:0000313" key="3">
    <source>
        <dbReference type="Proteomes" id="UP001152795"/>
    </source>
</evidence>
<feature type="region of interest" description="Disordered" evidence="1">
    <location>
        <begin position="58"/>
        <end position="82"/>
    </location>
</feature>
<comment type="caution">
    <text evidence="2">The sequence shown here is derived from an EMBL/GenBank/DDBJ whole genome shotgun (WGS) entry which is preliminary data.</text>
</comment>
<name>A0A7D9IMG6_PARCT</name>
<reference evidence="2" key="1">
    <citation type="submission" date="2020-04" db="EMBL/GenBank/DDBJ databases">
        <authorList>
            <person name="Alioto T."/>
            <person name="Alioto T."/>
            <person name="Gomez Garrido J."/>
        </authorList>
    </citation>
    <scope>NUCLEOTIDE SEQUENCE</scope>
    <source>
        <strain evidence="2">A484AB</strain>
    </source>
</reference>
<feature type="region of interest" description="Disordered" evidence="1">
    <location>
        <begin position="107"/>
        <end position="140"/>
    </location>
</feature>
<accession>A0A7D9IMG6</accession>
<feature type="compositionally biased region" description="Low complexity" evidence="1">
    <location>
        <begin position="107"/>
        <end position="121"/>
    </location>
</feature>
<feature type="compositionally biased region" description="Polar residues" evidence="1">
    <location>
        <begin position="122"/>
        <end position="140"/>
    </location>
</feature>
<organism evidence="2 3">
    <name type="scientific">Paramuricea clavata</name>
    <name type="common">Red gorgonian</name>
    <name type="synonym">Violescent sea-whip</name>
    <dbReference type="NCBI Taxonomy" id="317549"/>
    <lineage>
        <taxon>Eukaryota</taxon>
        <taxon>Metazoa</taxon>
        <taxon>Cnidaria</taxon>
        <taxon>Anthozoa</taxon>
        <taxon>Octocorallia</taxon>
        <taxon>Malacalcyonacea</taxon>
        <taxon>Plexauridae</taxon>
        <taxon>Paramuricea</taxon>
    </lineage>
</organism>
<evidence type="ECO:0000313" key="2">
    <source>
        <dbReference type="EMBL" id="CAB4010391.1"/>
    </source>
</evidence>
<dbReference type="AlphaFoldDB" id="A0A7D9IMG6"/>
<protein>
    <submittedName>
        <fullName evidence="2">Uncharacterized protein</fullName>
    </submittedName>
</protein>
<keyword evidence="3" id="KW-1185">Reference proteome</keyword>
<dbReference type="Proteomes" id="UP001152795">
    <property type="component" value="Unassembled WGS sequence"/>
</dbReference>
<evidence type="ECO:0000256" key="1">
    <source>
        <dbReference type="SAM" id="MobiDB-lite"/>
    </source>
</evidence>
<dbReference type="EMBL" id="CACRXK020006770">
    <property type="protein sequence ID" value="CAB4010391.1"/>
    <property type="molecule type" value="Genomic_DNA"/>
</dbReference>